<dbReference type="PANTHER" id="PTHR31569:SF4">
    <property type="entry name" value="SWIM-TYPE DOMAIN-CONTAINING PROTEIN"/>
    <property type="match status" value="1"/>
</dbReference>
<comment type="caution">
    <text evidence="3">The sequence shown here is derived from an EMBL/GenBank/DDBJ whole genome shotgun (WGS) entry which is preliminary data.</text>
</comment>
<name>A0A8J2MM87_COTCN</name>
<dbReference type="InterPro" id="IPR048324">
    <property type="entry name" value="ZSWIM1-3_RNaseH-like"/>
</dbReference>
<evidence type="ECO:0000259" key="1">
    <source>
        <dbReference type="Pfam" id="PF21056"/>
    </source>
</evidence>
<organism evidence="3 4">
    <name type="scientific">Cotesia congregata</name>
    <name type="common">Parasitoid wasp</name>
    <name type="synonym">Apanteles congregatus</name>
    <dbReference type="NCBI Taxonomy" id="51543"/>
    <lineage>
        <taxon>Eukaryota</taxon>
        <taxon>Metazoa</taxon>
        <taxon>Ecdysozoa</taxon>
        <taxon>Arthropoda</taxon>
        <taxon>Hexapoda</taxon>
        <taxon>Insecta</taxon>
        <taxon>Pterygota</taxon>
        <taxon>Neoptera</taxon>
        <taxon>Endopterygota</taxon>
        <taxon>Hymenoptera</taxon>
        <taxon>Apocrita</taxon>
        <taxon>Ichneumonoidea</taxon>
        <taxon>Braconidae</taxon>
        <taxon>Microgastrinae</taxon>
        <taxon>Cotesia</taxon>
    </lineage>
</organism>
<feature type="domain" description="ZSWIM1/3 RNaseH-like" evidence="1">
    <location>
        <begin position="203"/>
        <end position="300"/>
    </location>
</feature>
<dbReference type="Pfam" id="PF21056">
    <property type="entry name" value="ZSWIM1-3_RNaseH-like"/>
    <property type="match status" value="1"/>
</dbReference>
<dbReference type="AlphaFoldDB" id="A0A8J2MM87"/>
<dbReference type="Proteomes" id="UP000786811">
    <property type="component" value="Unassembled WGS sequence"/>
</dbReference>
<dbReference type="OrthoDB" id="124789at2759"/>
<evidence type="ECO:0000259" key="2">
    <source>
        <dbReference type="Pfam" id="PF21599"/>
    </source>
</evidence>
<dbReference type="InterPro" id="IPR052579">
    <property type="entry name" value="Zinc_finger_SWIM"/>
</dbReference>
<evidence type="ECO:0000313" key="3">
    <source>
        <dbReference type="EMBL" id="CAG5084185.1"/>
    </source>
</evidence>
<feature type="domain" description="ZSWIM3 N-terminal" evidence="2">
    <location>
        <begin position="9"/>
        <end position="96"/>
    </location>
</feature>
<proteinExistence type="predicted"/>
<dbReference type="InterPro" id="IPR048325">
    <property type="entry name" value="ZSWIM3_N"/>
</dbReference>
<reference evidence="3" key="1">
    <citation type="submission" date="2021-04" db="EMBL/GenBank/DDBJ databases">
        <authorList>
            <person name="Chebbi M.A.C M."/>
        </authorList>
    </citation>
    <scope>NUCLEOTIDE SEQUENCE</scope>
</reference>
<evidence type="ECO:0008006" key="5">
    <source>
        <dbReference type="Google" id="ProtNLM"/>
    </source>
</evidence>
<keyword evidence="4" id="KW-1185">Reference proteome</keyword>
<sequence>MDIEKVFYVGRQFGSYQAWQEIFEDYNKKNNQVFTIWDCHLLNESSNIDQSIIDTFKYSYVKFKCKFGPSRGSQATQRQTSTCKMNCPSYFLISLKNFRYFEITGLHLEHKYHEESKLVRLHLVVLFRTVQCRFYECIPEVNKLTKEEEIMIGKMLKLNADKKQVQVMIQKELRKIVPLKKLHNINSQVNSGNNDLEAVVQLLRDSYRADVHIYKDNETSTCKGIFFSTEEMRSDFKKWPEIVFLDGTYKLTNNDMTLMIFLVEDGTGRGEVAGLAFLSTEERDVLEWMLNTFKKLNLTVSLKFIKYFDTNWHNIREDWCMYSVLKNSLGNTTNNRLESVNGKIKQVIKKNSSMTIAIKNFFIWYASHKTTNLLRTAGQFLKKPNLQFDPDDAEKKYIETLSQYASAKSK</sequence>
<accession>A0A8J2MM87</accession>
<protein>
    <recommendedName>
        <fullName evidence="5">MULE transposase domain-containing protein</fullName>
    </recommendedName>
</protein>
<gene>
    <name evidence="3" type="ORF">HICCMSTLAB_LOCUS4038</name>
</gene>
<dbReference type="EMBL" id="CAJNRD030001118">
    <property type="protein sequence ID" value="CAG5084185.1"/>
    <property type="molecule type" value="Genomic_DNA"/>
</dbReference>
<dbReference type="PANTHER" id="PTHR31569">
    <property type="entry name" value="SWIM-TYPE DOMAIN-CONTAINING PROTEIN"/>
    <property type="match status" value="1"/>
</dbReference>
<evidence type="ECO:0000313" key="4">
    <source>
        <dbReference type="Proteomes" id="UP000786811"/>
    </source>
</evidence>
<dbReference type="Pfam" id="PF21599">
    <property type="entry name" value="ZSWIM3_N"/>
    <property type="match status" value="1"/>
</dbReference>